<comment type="similarity">
    <text evidence="4">Belongs to the HflD family.</text>
</comment>
<dbReference type="PANTHER" id="PTHR38100">
    <property type="entry name" value="HIGH FREQUENCY LYSOGENIZATION PROTEIN HFLD"/>
    <property type="match status" value="1"/>
</dbReference>
<accession>A0ABQ3AUG8</accession>
<evidence type="ECO:0000256" key="2">
    <source>
        <dbReference type="ARBA" id="ARBA00022490"/>
    </source>
</evidence>
<proteinExistence type="inferred from homology"/>
<keyword evidence="6" id="KW-1185">Reference proteome</keyword>
<reference evidence="6" key="1">
    <citation type="journal article" date="2019" name="Int. J. Syst. Evol. Microbiol.">
        <title>The Global Catalogue of Microorganisms (GCM) 10K type strain sequencing project: providing services to taxonomists for standard genome sequencing and annotation.</title>
        <authorList>
            <consortium name="The Broad Institute Genomics Platform"/>
            <consortium name="The Broad Institute Genome Sequencing Center for Infectious Disease"/>
            <person name="Wu L."/>
            <person name="Ma J."/>
        </authorList>
    </citation>
    <scope>NUCLEOTIDE SEQUENCE [LARGE SCALE GENOMIC DNA]</scope>
    <source>
        <strain evidence="6">KCTC 32239</strain>
    </source>
</reference>
<gene>
    <name evidence="4 5" type="primary">hflD</name>
    <name evidence="5" type="ORF">GCM10011613_08450</name>
</gene>
<evidence type="ECO:0000313" key="6">
    <source>
        <dbReference type="Proteomes" id="UP000619761"/>
    </source>
</evidence>
<dbReference type="NCBIfam" id="NF001246">
    <property type="entry name" value="PRK00218.1-2"/>
    <property type="match status" value="1"/>
</dbReference>
<keyword evidence="1 4" id="KW-1003">Cell membrane</keyword>
<dbReference type="HAMAP" id="MF_00695">
    <property type="entry name" value="HflD_protein"/>
    <property type="match status" value="1"/>
</dbReference>
<dbReference type="InterPro" id="IPR035932">
    <property type="entry name" value="HflD-like_sf"/>
</dbReference>
<dbReference type="InterPro" id="IPR007451">
    <property type="entry name" value="HflD"/>
</dbReference>
<comment type="caution">
    <text evidence="5">The sequence shown here is derived from an EMBL/GenBank/DDBJ whole genome shotgun (WGS) entry which is preliminary data.</text>
</comment>
<dbReference type="PANTHER" id="PTHR38100:SF1">
    <property type="entry name" value="HIGH FREQUENCY LYSOGENIZATION PROTEIN HFLD"/>
    <property type="match status" value="1"/>
</dbReference>
<organism evidence="5 6">
    <name type="scientific">Cellvibrio zantedeschiae</name>
    <dbReference type="NCBI Taxonomy" id="1237077"/>
    <lineage>
        <taxon>Bacteria</taxon>
        <taxon>Pseudomonadati</taxon>
        <taxon>Pseudomonadota</taxon>
        <taxon>Gammaproteobacteria</taxon>
        <taxon>Cellvibrionales</taxon>
        <taxon>Cellvibrionaceae</taxon>
        <taxon>Cellvibrio</taxon>
    </lineage>
</organism>
<sequence>MSKNLQEITLALAGVVQAAILVEQVAKTGQTQPDAYKCSIESLFDLNPASTLAVYGGSAQHLRIGLEALRDMLAGKHKHQEAMRYALGALHLQKKLAGRRDMLNTIASRISQAAGQAEHFSSTHDNVIGNLGQIYSETISTFRFRIQVMGDYNYLQQTRIASQIRALLLAAIRSAILWRQLGGTRWQLLLQRKAMAAEVDKLLRNLPY</sequence>
<evidence type="ECO:0000256" key="4">
    <source>
        <dbReference type="HAMAP-Rule" id="MF_00695"/>
    </source>
</evidence>
<name>A0ABQ3AUG8_9GAMM</name>
<dbReference type="RefSeq" id="WP_189416286.1">
    <property type="nucleotide sequence ID" value="NZ_BMYZ01000001.1"/>
</dbReference>
<dbReference type="SUPFAM" id="SSF101322">
    <property type="entry name" value="YcfC-like"/>
    <property type="match status" value="1"/>
</dbReference>
<dbReference type="Pfam" id="PF04356">
    <property type="entry name" value="DUF489"/>
    <property type="match status" value="1"/>
</dbReference>
<dbReference type="Gene3D" id="1.10.3890.10">
    <property type="entry name" value="HflD-like"/>
    <property type="match status" value="1"/>
</dbReference>
<evidence type="ECO:0000256" key="3">
    <source>
        <dbReference type="ARBA" id="ARBA00023136"/>
    </source>
</evidence>
<evidence type="ECO:0000256" key="1">
    <source>
        <dbReference type="ARBA" id="ARBA00022475"/>
    </source>
</evidence>
<keyword evidence="2 4" id="KW-0963">Cytoplasm</keyword>
<protein>
    <recommendedName>
        <fullName evidence="4">High frequency lysogenization protein HflD homolog</fullName>
    </recommendedName>
</protein>
<comment type="subcellular location">
    <subcellularLocation>
        <location evidence="4">Cytoplasm</location>
    </subcellularLocation>
    <subcellularLocation>
        <location evidence="4">Cell membrane</location>
        <topology evidence="4">Peripheral membrane protein</topology>
        <orientation evidence="4">Cytoplasmic side</orientation>
    </subcellularLocation>
</comment>
<dbReference type="EMBL" id="BMYZ01000001">
    <property type="protein sequence ID" value="GGY66751.1"/>
    <property type="molecule type" value="Genomic_DNA"/>
</dbReference>
<keyword evidence="3 4" id="KW-0472">Membrane</keyword>
<evidence type="ECO:0000313" key="5">
    <source>
        <dbReference type="EMBL" id="GGY66751.1"/>
    </source>
</evidence>
<dbReference type="Proteomes" id="UP000619761">
    <property type="component" value="Unassembled WGS sequence"/>
</dbReference>